<gene>
    <name evidence="2" type="ORF">HNQ81_001111</name>
</gene>
<feature type="domain" description="LUD" evidence="1">
    <location>
        <begin position="13"/>
        <end position="212"/>
    </location>
</feature>
<dbReference type="PANTHER" id="PTHR36179">
    <property type="entry name" value="LUD_DOM DOMAIN-CONTAINING PROTEIN"/>
    <property type="match status" value="1"/>
</dbReference>
<sequence>MKDPLQHYWQLRLQEVKERLIANNFAAVVVDTAAAAGRVVRDDILPASAARVVSYGGSMTLKAAGLHDFLNRGDCGYEVIRPDEPEIPAAEKFERRRRALLADLYCSGVNAVTEAGHLVNLDMIGNRVAAITFGPKEVVVLVGRNKIVPDLEAAMRRIKNYAAPVNAMRLDCRTPCVETARCADCRSPGRICNSWIITERSYPKGRITVVLINADLGL</sequence>
<reference evidence="2 3" key="1">
    <citation type="submission" date="2020-08" db="EMBL/GenBank/DDBJ databases">
        <title>Genomic Encyclopedia of Type Strains, Phase IV (KMG-IV): sequencing the most valuable type-strain genomes for metagenomic binning, comparative biology and taxonomic classification.</title>
        <authorList>
            <person name="Goeker M."/>
        </authorList>
    </citation>
    <scope>NUCLEOTIDE SEQUENCE [LARGE SCALE GENOMIC DNA]</scope>
    <source>
        <strain evidence="2 3">DSM 28570</strain>
    </source>
</reference>
<protein>
    <submittedName>
        <fullName evidence="2">L-lactate utilization protein LutC</fullName>
    </submittedName>
</protein>
<comment type="caution">
    <text evidence="2">The sequence shown here is derived from an EMBL/GenBank/DDBJ whole genome shotgun (WGS) entry which is preliminary data.</text>
</comment>
<dbReference type="RefSeq" id="WP_183349137.1">
    <property type="nucleotide sequence ID" value="NZ_JACHEO010000004.1"/>
</dbReference>
<dbReference type="EMBL" id="JACHEO010000004">
    <property type="protein sequence ID" value="MBB5347395.1"/>
    <property type="molecule type" value="Genomic_DNA"/>
</dbReference>
<name>A0A840UP35_9BACT</name>
<dbReference type="PANTHER" id="PTHR36179:SF2">
    <property type="entry name" value="LUD DOMAIN-CONTAINING PROTEIN"/>
    <property type="match status" value="1"/>
</dbReference>
<accession>A0A840UP35</accession>
<dbReference type="AlphaFoldDB" id="A0A840UP35"/>
<organism evidence="2 3">
    <name type="scientific">Desulfoprunum benzoelyticum</name>
    <dbReference type="NCBI Taxonomy" id="1506996"/>
    <lineage>
        <taxon>Bacteria</taxon>
        <taxon>Pseudomonadati</taxon>
        <taxon>Thermodesulfobacteriota</taxon>
        <taxon>Desulfobulbia</taxon>
        <taxon>Desulfobulbales</taxon>
        <taxon>Desulfobulbaceae</taxon>
        <taxon>Desulfoprunum</taxon>
    </lineage>
</organism>
<evidence type="ECO:0000259" key="1">
    <source>
        <dbReference type="Pfam" id="PF02589"/>
    </source>
</evidence>
<proteinExistence type="predicted"/>
<dbReference type="Proteomes" id="UP000539642">
    <property type="component" value="Unassembled WGS sequence"/>
</dbReference>
<dbReference type="InterPro" id="IPR003741">
    <property type="entry name" value="LUD_dom"/>
</dbReference>
<evidence type="ECO:0000313" key="2">
    <source>
        <dbReference type="EMBL" id="MBB5347395.1"/>
    </source>
</evidence>
<dbReference type="InterPro" id="IPR009501">
    <property type="entry name" value="UCP020269"/>
</dbReference>
<evidence type="ECO:0000313" key="3">
    <source>
        <dbReference type="Proteomes" id="UP000539642"/>
    </source>
</evidence>
<keyword evidence="3" id="KW-1185">Reference proteome</keyword>
<dbReference type="InterPro" id="IPR024185">
    <property type="entry name" value="FTHF_cligase-like_sf"/>
</dbReference>
<dbReference type="Pfam" id="PF02589">
    <property type="entry name" value="LUD_dom"/>
    <property type="match status" value="1"/>
</dbReference>
<dbReference type="Gene3D" id="3.40.50.10420">
    <property type="entry name" value="NagB/RpiA/CoA transferase-like"/>
    <property type="match status" value="1"/>
</dbReference>
<dbReference type="PIRSF" id="PIRSF020269">
    <property type="entry name" value="DUF1121"/>
    <property type="match status" value="1"/>
</dbReference>